<evidence type="ECO:0000256" key="3">
    <source>
        <dbReference type="ARBA" id="ARBA00022729"/>
    </source>
</evidence>
<keyword evidence="3 4" id="KW-0732">Signal</keyword>
<feature type="signal peptide" evidence="4">
    <location>
        <begin position="1"/>
        <end position="22"/>
    </location>
</feature>
<dbReference type="Proteomes" id="UP000039660">
    <property type="component" value="Unassembled WGS sequence"/>
</dbReference>
<dbReference type="Pfam" id="PF09084">
    <property type="entry name" value="NMT1"/>
    <property type="match status" value="1"/>
</dbReference>
<dbReference type="RefSeq" id="WP_046638206.1">
    <property type="nucleotide sequence ID" value="NZ_CCRK01000021.1"/>
</dbReference>
<dbReference type="EMBL" id="CCRK01000021">
    <property type="protein sequence ID" value="CDZ54383.1"/>
    <property type="molecule type" value="Genomic_DNA"/>
</dbReference>
<dbReference type="PANTHER" id="PTHR30024:SF47">
    <property type="entry name" value="TAURINE-BINDING PERIPLASMIC PROTEIN"/>
    <property type="match status" value="1"/>
</dbReference>
<evidence type="ECO:0000256" key="4">
    <source>
        <dbReference type="SAM" id="SignalP"/>
    </source>
</evidence>
<dbReference type="InterPro" id="IPR001638">
    <property type="entry name" value="Solute-binding_3/MltF_N"/>
</dbReference>
<accession>A0A0T7H4K8</accession>
<dbReference type="SMART" id="SM00062">
    <property type="entry name" value="PBPb"/>
    <property type="match status" value="1"/>
</dbReference>
<gene>
    <name evidence="6" type="ORF">NGAL_HAMBI1189_54800</name>
</gene>
<evidence type="ECO:0000259" key="5">
    <source>
        <dbReference type="SMART" id="SM00062"/>
    </source>
</evidence>
<evidence type="ECO:0000256" key="2">
    <source>
        <dbReference type="ARBA" id="ARBA00010742"/>
    </source>
</evidence>
<protein>
    <submittedName>
        <fullName evidence="6">ABC-type nitrate/sulfonate/bicarbonate transport system, periplasmic component</fullName>
    </submittedName>
</protein>
<organism evidence="6 7">
    <name type="scientific">Neorhizobium galegae bv. officinalis</name>
    <dbReference type="NCBI Taxonomy" id="323656"/>
    <lineage>
        <taxon>Bacteria</taxon>
        <taxon>Pseudomonadati</taxon>
        <taxon>Pseudomonadota</taxon>
        <taxon>Alphaproteobacteria</taxon>
        <taxon>Hyphomicrobiales</taxon>
        <taxon>Rhizobiaceae</taxon>
        <taxon>Rhizobium/Agrobacterium group</taxon>
        <taxon>Neorhizobium</taxon>
    </lineage>
</organism>
<dbReference type="Gene3D" id="3.40.190.10">
    <property type="entry name" value="Periplasmic binding protein-like II"/>
    <property type="match status" value="2"/>
</dbReference>
<dbReference type="AlphaFoldDB" id="A0A0T7H4K8"/>
<evidence type="ECO:0000313" key="6">
    <source>
        <dbReference type="EMBL" id="CDZ54383.1"/>
    </source>
</evidence>
<name>A0A0T7H4K8_NEOGA</name>
<evidence type="ECO:0000256" key="1">
    <source>
        <dbReference type="ARBA" id="ARBA00004418"/>
    </source>
</evidence>
<comment type="subcellular location">
    <subcellularLocation>
        <location evidence="1">Periplasm</location>
    </subcellularLocation>
</comment>
<dbReference type="SUPFAM" id="SSF53850">
    <property type="entry name" value="Periplasmic binding protein-like II"/>
    <property type="match status" value="1"/>
</dbReference>
<sequence>MKLRSLLLAAVAALGLAATAKAEPVVMAIGTDAAFAPFYLAQSRGIFKRHGLEVEFLKFSNGGEAVDAVIAGQANLAGAAEQTTMIRMARGADLRPTTIYEESGTYLKLAVKPGITDPKQIKSFGVVKGSVSEYSTSLTMTKYGLDPSAMKLVPAGPPELPALLARGDVDAFFVWEPWPGLAVKQGAKALLTSGDVGYAYTMWLTASGAWLDNHREAAKNAVAALAEVNAQIAADPDKAAAEFQTITKLPAADTIGFLKSTNWAVRPFTEADHAGFDKIVDFLVSQKIVTAKPDFRAAMTKGKVN</sequence>
<proteinExistence type="inferred from homology"/>
<evidence type="ECO:0000313" key="7">
    <source>
        <dbReference type="Proteomes" id="UP000039660"/>
    </source>
</evidence>
<feature type="domain" description="Solute-binding protein family 3/N-terminal" evidence="5">
    <location>
        <begin position="26"/>
        <end position="236"/>
    </location>
</feature>
<reference evidence="6 7" key="1">
    <citation type="submission" date="2014-08" db="EMBL/GenBank/DDBJ databases">
        <authorList>
            <person name="Chen Y.-H."/>
        </authorList>
    </citation>
    <scope>NUCLEOTIDE SEQUENCE [LARGE SCALE GENOMIC DNA]</scope>
</reference>
<dbReference type="GO" id="GO:0042597">
    <property type="term" value="C:periplasmic space"/>
    <property type="evidence" value="ECO:0007669"/>
    <property type="project" value="UniProtKB-SubCell"/>
</dbReference>
<feature type="chain" id="PRO_5006683885" evidence="4">
    <location>
        <begin position="23"/>
        <end position="305"/>
    </location>
</feature>
<comment type="similarity">
    <text evidence="2">Belongs to the bacterial solute-binding protein SsuA/TauA family.</text>
</comment>
<dbReference type="PANTHER" id="PTHR30024">
    <property type="entry name" value="ALIPHATIC SULFONATES-BINDING PROTEIN-RELATED"/>
    <property type="match status" value="1"/>
</dbReference>
<dbReference type="InterPro" id="IPR015168">
    <property type="entry name" value="SsuA/THI5"/>
</dbReference>